<dbReference type="EMBL" id="MU006107">
    <property type="protein sequence ID" value="KAF2835641.1"/>
    <property type="molecule type" value="Genomic_DNA"/>
</dbReference>
<dbReference type="AlphaFoldDB" id="A0A9P4S4V7"/>
<feature type="chain" id="PRO_5040179369" description="IgE-binding protein" evidence="1">
    <location>
        <begin position="27"/>
        <end position="191"/>
    </location>
</feature>
<name>A0A9P4S4V7_9PEZI</name>
<organism evidence="2 3">
    <name type="scientific">Patellaria atrata CBS 101060</name>
    <dbReference type="NCBI Taxonomy" id="1346257"/>
    <lineage>
        <taxon>Eukaryota</taxon>
        <taxon>Fungi</taxon>
        <taxon>Dikarya</taxon>
        <taxon>Ascomycota</taxon>
        <taxon>Pezizomycotina</taxon>
        <taxon>Dothideomycetes</taxon>
        <taxon>Dothideomycetes incertae sedis</taxon>
        <taxon>Patellariales</taxon>
        <taxon>Patellariaceae</taxon>
        <taxon>Patellaria</taxon>
    </lineage>
</organism>
<evidence type="ECO:0008006" key="4">
    <source>
        <dbReference type="Google" id="ProtNLM"/>
    </source>
</evidence>
<accession>A0A9P4S4V7</accession>
<reference evidence="2" key="1">
    <citation type="journal article" date="2020" name="Stud. Mycol.">
        <title>101 Dothideomycetes genomes: a test case for predicting lifestyles and emergence of pathogens.</title>
        <authorList>
            <person name="Haridas S."/>
            <person name="Albert R."/>
            <person name="Binder M."/>
            <person name="Bloem J."/>
            <person name="Labutti K."/>
            <person name="Salamov A."/>
            <person name="Andreopoulos B."/>
            <person name="Baker S."/>
            <person name="Barry K."/>
            <person name="Bills G."/>
            <person name="Bluhm B."/>
            <person name="Cannon C."/>
            <person name="Castanera R."/>
            <person name="Culley D."/>
            <person name="Daum C."/>
            <person name="Ezra D."/>
            <person name="Gonzalez J."/>
            <person name="Henrissat B."/>
            <person name="Kuo A."/>
            <person name="Liang C."/>
            <person name="Lipzen A."/>
            <person name="Lutzoni F."/>
            <person name="Magnuson J."/>
            <person name="Mondo S."/>
            <person name="Nolan M."/>
            <person name="Ohm R."/>
            <person name="Pangilinan J."/>
            <person name="Park H.-J."/>
            <person name="Ramirez L."/>
            <person name="Alfaro M."/>
            <person name="Sun H."/>
            <person name="Tritt A."/>
            <person name="Yoshinaga Y."/>
            <person name="Zwiers L.-H."/>
            <person name="Turgeon B."/>
            <person name="Goodwin S."/>
            <person name="Spatafora J."/>
            <person name="Crous P."/>
            <person name="Grigoriev I."/>
        </authorList>
    </citation>
    <scope>NUCLEOTIDE SEQUENCE</scope>
    <source>
        <strain evidence="2">CBS 101060</strain>
    </source>
</reference>
<dbReference type="Proteomes" id="UP000799429">
    <property type="component" value="Unassembled WGS sequence"/>
</dbReference>
<comment type="caution">
    <text evidence="2">The sequence shown here is derived from an EMBL/GenBank/DDBJ whole genome shotgun (WGS) entry which is preliminary data.</text>
</comment>
<sequence>MKSTIIASSLFSLLPAIMALPAPALAQEAEVSNNFVGISARSASPIHLLPVVTHNSAFWLGGETYSYCPTQVEPNCPPGNTTVFAGGDEYLGLGVLVPGGQSVYIAQDGSMTHTTAHSAYYPPGAVRDGWTRTEGENFGHLSHEAGLVACPVEGGYKIFAQIPTFVAPNEDCLGFSFLTGNVTEQVGAWQY</sequence>
<dbReference type="OrthoDB" id="5430620at2759"/>
<protein>
    <recommendedName>
        <fullName evidence="4">IgE-binding protein</fullName>
    </recommendedName>
</protein>
<feature type="signal peptide" evidence="1">
    <location>
        <begin position="1"/>
        <end position="26"/>
    </location>
</feature>
<proteinExistence type="predicted"/>
<gene>
    <name evidence="2" type="ORF">M501DRAFT_997783</name>
</gene>
<keyword evidence="1" id="KW-0732">Signal</keyword>
<dbReference type="PANTHER" id="PTHR42047:SF1">
    <property type="entry name" value="PROTEIN, PUTATIVE (AFU_ORTHOLOGUE AFUA_6G03560)-RELATED"/>
    <property type="match status" value="1"/>
</dbReference>
<keyword evidence="3" id="KW-1185">Reference proteome</keyword>
<dbReference type="PANTHER" id="PTHR42047">
    <property type="entry name" value="PROTEIN, PUTATIVE (AFU_ORTHOLOGUE AFUA_6G03560)-RELATED"/>
    <property type="match status" value="1"/>
</dbReference>
<evidence type="ECO:0000256" key="1">
    <source>
        <dbReference type="SAM" id="SignalP"/>
    </source>
</evidence>
<evidence type="ECO:0000313" key="3">
    <source>
        <dbReference type="Proteomes" id="UP000799429"/>
    </source>
</evidence>
<dbReference type="InterPro" id="IPR052820">
    <property type="entry name" value="PhiA_domain"/>
</dbReference>
<evidence type="ECO:0000313" key="2">
    <source>
        <dbReference type="EMBL" id="KAF2835641.1"/>
    </source>
</evidence>